<dbReference type="InterPro" id="IPR036163">
    <property type="entry name" value="HMA_dom_sf"/>
</dbReference>
<dbReference type="GO" id="GO:0005886">
    <property type="term" value="C:plasma membrane"/>
    <property type="evidence" value="ECO:0007669"/>
    <property type="project" value="UniProtKB-SubCell"/>
</dbReference>
<proteinExistence type="inferred from homology"/>
<feature type="transmembrane region" description="Helical" evidence="13">
    <location>
        <begin position="124"/>
        <end position="142"/>
    </location>
</feature>
<feature type="transmembrane region" description="Helical" evidence="13">
    <location>
        <begin position="657"/>
        <end position="677"/>
    </location>
</feature>
<evidence type="ECO:0000256" key="6">
    <source>
        <dbReference type="ARBA" id="ARBA00022741"/>
    </source>
</evidence>
<dbReference type="PANTHER" id="PTHR48085:SF5">
    <property type="entry name" value="CADMIUM_ZINC-TRANSPORTING ATPASE HMA4-RELATED"/>
    <property type="match status" value="1"/>
</dbReference>
<evidence type="ECO:0000256" key="5">
    <source>
        <dbReference type="ARBA" id="ARBA00022723"/>
    </source>
</evidence>
<keyword evidence="3" id="KW-0813">Transport</keyword>
<feature type="transmembrane region" description="Helical" evidence="13">
    <location>
        <begin position="100"/>
        <end position="118"/>
    </location>
</feature>
<dbReference type="InterPro" id="IPR027256">
    <property type="entry name" value="P-typ_ATPase_IB"/>
</dbReference>
<dbReference type="GO" id="GO:0016887">
    <property type="term" value="F:ATP hydrolysis activity"/>
    <property type="evidence" value="ECO:0007669"/>
    <property type="project" value="InterPro"/>
</dbReference>
<dbReference type="Proteomes" id="UP000191933">
    <property type="component" value="Unassembled WGS sequence"/>
</dbReference>
<evidence type="ECO:0000256" key="13">
    <source>
        <dbReference type="RuleBase" id="RU362081"/>
    </source>
</evidence>
<dbReference type="GO" id="GO:0005524">
    <property type="term" value="F:ATP binding"/>
    <property type="evidence" value="ECO:0007669"/>
    <property type="project" value="UniProtKB-UniRule"/>
</dbReference>
<comment type="catalytic activity">
    <reaction evidence="12">
        <text>Zn(2+)(in) + ATP + H2O = Zn(2+)(out) + ADP + phosphate + H(+)</text>
        <dbReference type="Rhea" id="RHEA:20621"/>
        <dbReference type="ChEBI" id="CHEBI:15377"/>
        <dbReference type="ChEBI" id="CHEBI:15378"/>
        <dbReference type="ChEBI" id="CHEBI:29105"/>
        <dbReference type="ChEBI" id="CHEBI:30616"/>
        <dbReference type="ChEBI" id="CHEBI:43474"/>
        <dbReference type="ChEBI" id="CHEBI:456216"/>
        <dbReference type="EC" id="7.2.2.12"/>
    </reaction>
</comment>
<evidence type="ECO:0000313" key="16">
    <source>
        <dbReference type="Proteomes" id="UP000191933"/>
    </source>
</evidence>
<dbReference type="NCBIfam" id="TIGR01525">
    <property type="entry name" value="ATPase-IB_hvy"/>
    <property type="match status" value="1"/>
</dbReference>
<evidence type="ECO:0000256" key="10">
    <source>
        <dbReference type="ARBA" id="ARBA00023136"/>
    </source>
</evidence>
<keyword evidence="8" id="KW-1278">Translocase</keyword>
<evidence type="ECO:0000256" key="8">
    <source>
        <dbReference type="ARBA" id="ARBA00022967"/>
    </source>
</evidence>
<dbReference type="InterPro" id="IPR023298">
    <property type="entry name" value="ATPase_P-typ_TM_dom_sf"/>
</dbReference>
<evidence type="ECO:0000313" key="15">
    <source>
        <dbReference type="EMBL" id="CUX02001.1"/>
    </source>
</evidence>
<dbReference type="NCBIfam" id="TIGR01494">
    <property type="entry name" value="ATPase_P-type"/>
    <property type="match status" value="1"/>
</dbReference>
<comment type="caution">
    <text evidence="15">The sequence shown here is derived from an EMBL/GenBank/DDBJ whole genome shotgun (WGS) entry which is preliminary data.</text>
</comment>
<dbReference type="PRINTS" id="PR00119">
    <property type="entry name" value="CATATPASE"/>
</dbReference>
<sequence length="712" mass="74313">MAASSALKLKIEGMDCAACAMKIENAMKRLPGVSDINVNYSQESMVIMLDEDRTSSQTVEDKIKALGFTPIAAGADNQAGARQLPDYQDQAWWKGRKGRLVIFTGVMFAIAWSIAHLSPEWGQIAYSVAALIAIVPFARRAFVGAVSGTPFSIETLMTVAALGALLIGAAEESAVVILLFAVGELLETIAAGRARAGIKALIDLVPRAAFRERDGVVEKVAVEELAIDDIVVVRPGDRVPSDGKVTQGFSEVNEAPVTGESVPVAKNVGDKVYAGSINTNGELRVAISHVAADNTISRIIHMVEDAQSSKAPMARLIDRFSAWYTPAAMVVAALVIVVPPIFFGGEWATWIYRGLSTLLIACPCALVISTPAAIASGLAAGARKGLLIKGGAALETLGKVKTVAFDKTGTLTRGRPQVTDVWAIVGTEADVLARAAAVERNSSHPLGIAIGEAAVAKGLSVPASFGGAKATPGKAVTARLKNGFVSVGSPRFAAEQAVVGDELARRITHLEEEGKTVVVLMMNGQIEGLIALRDEPRDDAATAIRHLKDIGVETVMLTGDNQRTATAIGSALGLVVKAELLPDAKLAEISRLKTQGPIAMIGDGINDAPALATASVGVAMGGGTDVALETADAALLRDRVMGVADLIALSKATLGNIWQNIGLALGLKVVFLGTTLFGVTTLWMAILADTGATVLVTANALRLLRHGRRDIE</sequence>
<protein>
    <recommendedName>
        <fullName evidence="11">P-type Zn(2+) transporter</fullName>
        <ecNumber evidence="11">7.2.2.12</ecNumber>
    </recommendedName>
</protein>
<keyword evidence="16" id="KW-1185">Reference proteome</keyword>
<keyword evidence="9 13" id="KW-1133">Transmembrane helix</keyword>
<evidence type="ECO:0000256" key="9">
    <source>
        <dbReference type="ARBA" id="ARBA00022989"/>
    </source>
</evidence>
<dbReference type="InterPro" id="IPR036412">
    <property type="entry name" value="HAD-like_sf"/>
</dbReference>
<dbReference type="InterPro" id="IPR006121">
    <property type="entry name" value="HMA_dom"/>
</dbReference>
<keyword evidence="4 13" id="KW-0812">Transmembrane</keyword>
<dbReference type="GO" id="GO:0016463">
    <property type="term" value="F:P-type zinc transporter activity"/>
    <property type="evidence" value="ECO:0007669"/>
    <property type="project" value="UniProtKB-EC"/>
</dbReference>
<dbReference type="PRINTS" id="PR00941">
    <property type="entry name" value="CDATPASE"/>
</dbReference>
<dbReference type="NCBIfam" id="TIGR01511">
    <property type="entry name" value="ATPase-IB1_Cu"/>
    <property type="match status" value="1"/>
</dbReference>
<dbReference type="SUPFAM" id="SSF81665">
    <property type="entry name" value="Calcium ATPase, transmembrane domain M"/>
    <property type="match status" value="1"/>
</dbReference>
<dbReference type="SFLD" id="SFLDF00027">
    <property type="entry name" value="p-type_atpase"/>
    <property type="match status" value="1"/>
</dbReference>
<dbReference type="InterPro" id="IPR044492">
    <property type="entry name" value="P_typ_ATPase_HD_dom"/>
</dbReference>
<evidence type="ECO:0000256" key="1">
    <source>
        <dbReference type="ARBA" id="ARBA00004141"/>
    </source>
</evidence>
<evidence type="ECO:0000256" key="4">
    <source>
        <dbReference type="ARBA" id="ARBA00022692"/>
    </source>
</evidence>
<dbReference type="PROSITE" id="PS00154">
    <property type="entry name" value="ATPASE_E1_E2"/>
    <property type="match status" value="1"/>
</dbReference>
<evidence type="ECO:0000256" key="12">
    <source>
        <dbReference type="ARBA" id="ARBA00047308"/>
    </source>
</evidence>
<comment type="similarity">
    <text evidence="2 13">Belongs to the cation transport ATPase (P-type) (TC 3.A.3) family. Type IB subfamily.</text>
</comment>
<dbReference type="Gene3D" id="3.40.50.1000">
    <property type="entry name" value="HAD superfamily/HAD-like"/>
    <property type="match status" value="1"/>
</dbReference>
<dbReference type="CDD" id="cd00371">
    <property type="entry name" value="HMA"/>
    <property type="match status" value="1"/>
</dbReference>
<dbReference type="FunFam" id="3.30.70.100:FF:000001">
    <property type="entry name" value="ATPase copper transporting beta"/>
    <property type="match status" value="1"/>
</dbReference>
<dbReference type="SFLD" id="SFLDG00002">
    <property type="entry name" value="C1.7:_P-type_atpase_like"/>
    <property type="match status" value="1"/>
</dbReference>
<dbReference type="Pfam" id="PF00122">
    <property type="entry name" value="E1-E2_ATPase"/>
    <property type="match status" value="1"/>
</dbReference>
<dbReference type="InterPro" id="IPR051014">
    <property type="entry name" value="Cation_Transport_ATPase_IB"/>
</dbReference>
<feature type="domain" description="HMA" evidence="14">
    <location>
        <begin position="5"/>
        <end position="71"/>
    </location>
</feature>
<dbReference type="SFLD" id="SFLDS00003">
    <property type="entry name" value="Haloacid_Dehalogenase"/>
    <property type="match status" value="1"/>
</dbReference>
<dbReference type="InterPro" id="IPR059000">
    <property type="entry name" value="ATPase_P-type_domA"/>
</dbReference>
<dbReference type="EC" id="7.2.2.12" evidence="11"/>
<dbReference type="SUPFAM" id="SSF55008">
    <property type="entry name" value="HMA, heavy metal-associated domain"/>
    <property type="match status" value="1"/>
</dbReference>
<dbReference type="InterPro" id="IPR023214">
    <property type="entry name" value="HAD_sf"/>
</dbReference>
<reference evidence="15 16" key="1">
    <citation type="submission" date="2016-01" db="EMBL/GenBank/DDBJ databases">
        <authorList>
            <person name="Regsiter A."/>
            <person name="william w."/>
        </authorList>
    </citation>
    <scope>NUCLEOTIDE SEQUENCE [LARGE SCALE GENOMIC DNA]</scope>
    <source>
        <strain evidence="15 16">CFBP 5494</strain>
    </source>
</reference>
<dbReference type="SUPFAM" id="SSF81653">
    <property type="entry name" value="Calcium ATPase, transduction domain A"/>
    <property type="match status" value="1"/>
</dbReference>
<dbReference type="NCBIfam" id="TIGR01512">
    <property type="entry name" value="ATPase-IB2_Cd"/>
    <property type="match status" value="1"/>
</dbReference>
<keyword evidence="10 13" id="KW-0472">Membrane</keyword>
<gene>
    <name evidence="15" type="primary">zntA</name>
    <name evidence="15" type="ORF">AGR2A_pa40037</name>
</gene>
<evidence type="ECO:0000256" key="2">
    <source>
        <dbReference type="ARBA" id="ARBA00006024"/>
    </source>
</evidence>
<evidence type="ECO:0000256" key="7">
    <source>
        <dbReference type="ARBA" id="ARBA00022840"/>
    </source>
</evidence>
<keyword evidence="13" id="KW-1003">Cell membrane</keyword>
<dbReference type="Gene3D" id="2.70.150.10">
    <property type="entry name" value="Calcium-transporting ATPase, cytoplasmic transduction domain A"/>
    <property type="match status" value="1"/>
</dbReference>
<dbReference type="InterPro" id="IPR023299">
    <property type="entry name" value="ATPase_P-typ_cyto_dom_N"/>
</dbReference>
<dbReference type="PROSITE" id="PS01229">
    <property type="entry name" value="COF_2"/>
    <property type="match status" value="1"/>
</dbReference>
<keyword evidence="7 13" id="KW-0067">ATP-binding</keyword>
<dbReference type="SUPFAM" id="SSF56784">
    <property type="entry name" value="HAD-like"/>
    <property type="match status" value="1"/>
</dbReference>
<dbReference type="RefSeq" id="WP_072492758.1">
    <property type="nucleotide sequence ID" value="NZ_LT009720.1"/>
</dbReference>
<name>A0A9W5B6M0_9HYPH</name>
<dbReference type="InterPro" id="IPR018303">
    <property type="entry name" value="ATPase_P-typ_P_site"/>
</dbReference>
<organism evidence="15 16">
    <name type="scientific">Agrobacterium genomosp. 2 str. CFBP 5494</name>
    <dbReference type="NCBI Taxonomy" id="1183436"/>
    <lineage>
        <taxon>Bacteria</taxon>
        <taxon>Pseudomonadati</taxon>
        <taxon>Pseudomonadota</taxon>
        <taxon>Alphaproteobacteria</taxon>
        <taxon>Hyphomicrobiales</taxon>
        <taxon>Rhizobiaceae</taxon>
        <taxon>Rhizobium/Agrobacterium group</taxon>
        <taxon>Agrobacterium</taxon>
        <taxon>Agrobacterium tumefaciens complex</taxon>
    </lineage>
</organism>
<accession>A0A9W5B6M0</accession>
<dbReference type="GO" id="GO:0046872">
    <property type="term" value="F:metal ion binding"/>
    <property type="evidence" value="ECO:0007669"/>
    <property type="project" value="UniProtKB-KW"/>
</dbReference>
<dbReference type="Pfam" id="PF00702">
    <property type="entry name" value="Hydrolase"/>
    <property type="match status" value="1"/>
</dbReference>
<dbReference type="GO" id="GO:0015086">
    <property type="term" value="F:cadmium ion transmembrane transporter activity"/>
    <property type="evidence" value="ECO:0007669"/>
    <property type="project" value="TreeGrafter"/>
</dbReference>
<evidence type="ECO:0000256" key="3">
    <source>
        <dbReference type="ARBA" id="ARBA00022448"/>
    </source>
</evidence>
<dbReference type="Pfam" id="PF00403">
    <property type="entry name" value="HMA"/>
    <property type="match status" value="1"/>
</dbReference>
<dbReference type="PROSITE" id="PS50846">
    <property type="entry name" value="HMA_2"/>
    <property type="match status" value="1"/>
</dbReference>
<comment type="subcellular location">
    <subcellularLocation>
        <location evidence="13">Cell membrane</location>
    </subcellularLocation>
    <subcellularLocation>
        <location evidence="1">Membrane</location>
        <topology evidence="1">Multi-pass membrane protein</topology>
    </subcellularLocation>
</comment>
<feature type="transmembrane region" description="Helical" evidence="13">
    <location>
        <begin position="355"/>
        <end position="380"/>
    </location>
</feature>
<dbReference type="FunFam" id="2.70.150.10:FF:000002">
    <property type="entry name" value="Copper-transporting ATPase 1, putative"/>
    <property type="match status" value="1"/>
</dbReference>
<evidence type="ECO:0000256" key="11">
    <source>
        <dbReference type="ARBA" id="ARBA00039097"/>
    </source>
</evidence>
<keyword evidence="15" id="KW-0378">Hydrolase</keyword>
<dbReference type="InterPro" id="IPR008250">
    <property type="entry name" value="ATPase_P-typ_transduc_dom_A_sf"/>
</dbReference>
<dbReference type="InterPro" id="IPR001757">
    <property type="entry name" value="P_typ_ATPase"/>
</dbReference>
<dbReference type="EMBL" id="FBVY01000042">
    <property type="protein sequence ID" value="CUX02001.1"/>
    <property type="molecule type" value="Genomic_DNA"/>
</dbReference>
<dbReference type="Gene3D" id="3.30.70.100">
    <property type="match status" value="1"/>
</dbReference>
<evidence type="ECO:0000259" key="14">
    <source>
        <dbReference type="PROSITE" id="PS50846"/>
    </source>
</evidence>
<feature type="transmembrane region" description="Helical" evidence="13">
    <location>
        <begin position="322"/>
        <end position="343"/>
    </location>
</feature>
<dbReference type="Gene3D" id="3.40.1110.10">
    <property type="entry name" value="Calcium-transporting ATPase, cytoplasmic domain N"/>
    <property type="match status" value="1"/>
</dbReference>
<dbReference type="AlphaFoldDB" id="A0A9W5B6M0"/>
<keyword evidence="5 13" id="KW-0479">Metal-binding</keyword>
<dbReference type="PANTHER" id="PTHR48085">
    <property type="entry name" value="CADMIUM/ZINC-TRANSPORTING ATPASE HMA2-RELATED"/>
    <property type="match status" value="1"/>
</dbReference>
<keyword evidence="6 13" id="KW-0547">Nucleotide-binding</keyword>